<organism evidence="7 8">
    <name type="scientific">Pseudoxanthomonas winnipegensis</name>
    <dbReference type="NCBI Taxonomy" id="2480810"/>
    <lineage>
        <taxon>Bacteria</taxon>
        <taxon>Pseudomonadati</taxon>
        <taxon>Pseudomonadota</taxon>
        <taxon>Gammaproteobacteria</taxon>
        <taxon>Lysobacterales</taxon>
        <taxon>Lysobacteraceae</taxon>
        <taxon>Pseudoxanthomonas</taxon>
    </lineage>
</organism>
<accession>A0A4Q8LE07</accession>
<sequence length="289" mass="29675">MRSKLFVPGGRPELFAKAMAGQADAVSFDLEDAVPVEGKDRAREGLAAYLRGLTPAQAAGKCIIVRINAYDSPYFSQDLQALAIAGVAMINVPKLEHAQTVSAVAERLAAAEQANGVAAPIGLLVNIETPGGLANAAALAAAHPRVAGLQLGLGDLFAPFAIARTPANVHAAMFAVRMAAARAGIAAYDGAWPDVADEAGFLAEATLARALGFSGKSCIHPRQVALAHQVFSLDQDALAHAQRVVEAAAAAQARGHGAFLVDGRMVDAPYLTRARALVAAARSEAEASG</sequence>
<gene>
    <name evidence="7" type="ORF">EA660_06800</name>
</gene>
<evidence type="ECO:0000256" key="2">
    <source>
        <dbReference type="ARBA" id="ARBA00022723"/>
    </source>
</evidence>
<dbReference type="InterPro" id="IPR011206">
    <property type="entry name" value="Citrate_lyase_beta/mcl1/mcl2"/>
</dbReference>
<dbReference type="PIRSF" id="PIRSF015582">
    <property type="entry name" value="Cit_lyase_B"/>
    <property type="match status" value="1"/>
</dbReference>
<dbReference type="AlphaFoldDB" id="A0A4Q8LE07"/>
<dbReference type="PANTHER" id="PTHR32308:SF10">
    <property type="entry name" value="CITRATE LYASE SUBUNIT BETA"/>
    <property type="match status" value="1"/>
</dbReference>
<dbReference type="InterPro" id="IPR015813">
    <property type="entry name" value="Pyrv/PenolPyrv_kinase-like_dom"/>
</dbReference>
<dbReference type="Pfam" id="PF03328">
    <property type="entry name" value="HpcH_HpaI"/>
    <property type="match status" value="1"/>
</dbReference>
<keyword evidence="3 5" id="KW-0460">Magnesium</keyword>
<dbReference type="PANTHER" id="PTHR32308">
    <property type="entry name" value="LYASE BETA SUBUNIT, PUTATIVE (AFU_ORTHOLOGUE AFUA_4G13030)-RELATED"/>
    <property type="match status" value="1"/>
</dbReference>
<evidence type="ECO:0000256" key="3">
    <source>
        <dbReference type="ARBA" id="ARBA00022842"/>
    </source>
</evidence>
<comment type="caution">
    <text evidence="7">The sequence shown here is derived from an EMBL/GenBank/DDBJ whole genome shotgun (WGS) entry which is preliminary data.</text>
</comment>
<name>A0A4Q8LE07_9GAMM</name>
<protein>
    <submittedName>
        <fullName evidence="7">CoA ester lyase</fullName>
    </submittedName>
</protein>
<dbReference type="GO" id="GO:0016829">
    <property type="term" value="F:lyase activity"/>
    <property type="evidence" value="ECO:0007669"/>
    <property type="project" value="UniProtKB-KW"/>
</dbReference>
<dbReference type="EMBL" id="SHMC01000002">
    <property type="protein sequence ID" value="TAA26916.1"/>
    <property type="molecule type" value="Genomic_DNA"/>
</dbReference>
<reference evidence="7 8" key="1">
    <citation type="submission" date="2019-02" db="EMBL/GenBank/DDBJ databases">
        <title>WGS of Pseudoxanthomonas species novum from clinical isolates.</title>
        <authorList>
            <person name="Bernier A.-M."/>
            <person name="Bernard K."/>
            <person name="Vachon A."/>
        </authorList>
    </citation>
    <scope>NUCLEOTIDE SEQUENCE [LARGE SCALE GENOMIC DNA]</scope>
    <source>
        <strain evidence="7 8">NML171200</strain>
    </source>
</reference>
<evidence type="ECO:0000256" key="1">
    <source>
        <dbReference type="ARBA" id="ARBA00001946"/>
    </source>
</evidence>
<comment type="cofactor">
    <cofactor evidence="1">
        <name>Mg(2+)</name>
        <dbReference type="ChEBI" id="CHEBI:18420"/>
    </cofactor>
</comment>
<dbReference type="RefSeq" id="WP_130550767.1">
    <property type="nucleotide sequence ID" value="NZ_SHMC01000002.1"/>
</dbReference>
<evidence type="ECO:0000256" key="5">
    <source>
        <dbReference type="PIRSR" id="PIRSR015582-2"/>
    </source>
</evidence>
<dbReference type="GO" id="GO:0006107">
    <property type="term" value="P:oxaloacetate metabolic process"/>
    <property type="evidence" value="ECO:0007669"/>
    <property type="project" value="TreeGrafter"/>
</dbReference>
<dbReference type="Gene3D" id="3.20.20.60">
    <property type="entry name" value="Phosphoenolpyruvate-binding domains"/>
    <property type="match status" value="1"/>
</dbReference>
<keyword evidence="2 5" id="KW-0479">Metal-binding</keyword>
<feature type="binding site" evidence="5">
    <location>
        <position position="128"/>
    </location>
    <ligand>
        <name>Mg(2+)</name>
        <dbReference type="ChEBI" id="CHEBI:18420"/>
    </ligand>
</feature>
<dbReference type="InterPro" id="IPR040442">
    <property type="entry name" value="Pyrv_kinase-like_dom_sf"/>
</dbReference>
<evidence type="ECO:0000313" key="7">
    <source>
        <dbReference type="EMBL" id="TAA26916.1"/>
    </source>
</evidence>
<proteinExistence type="predicted"/>
<dbReference type="GO" id="GO:0000287">
    <property type="term" value="F:magnesium ion binding"/>
    <property type="evidence" value="ECO:0007669"/>
    <property type="project" value="TreeGrafter"/>
</dbReference>
<feature type="binding site" evidence="4">
    <location>
        <position position="66"/>
    </location>
    <ligand>
        <name>substrate</name>
    </ligand>
</feature>
<keyword evidence="7" id="KW-0456">Lyase</keyword>
<dbReference type="SUPFAM" id="SSF51621">
    <property type="entry name" value="Phosphoenolpyruvate/pyruvate domain"/>
    <property type="match status" value="1"/>
</dbReference>
<evidence type="ECO:0000256" key="4">
    <source>
        <dbReference type="PIRSR" id="PIRSR015582-1"/>
    </source>
</evidence>
<feature type="domain" description="HpcH/HpaI aldolase/citrate lyase" evidence="6">
    <location>
        <begin position="2"/>
        <end position="221"/>
    </location>
</feature>
<dbReference type="Proteomes" id="UP000292627">
    <property type="component" value="Unassembled WGS sequence"/>
</dbReference>
<feature type="binding site" evidence="5">
    <location>
        <position position="155"/>
    </location>
    <ligand>
        <name>Mg(2+)</name>
        <dbReference type="ChEBI" id="CHEBI:18420"/>
    </ligand>
</feature>
<dbReference type="InterPro" id="IPR005000">
    <property type="entry name" value="Aldolase/citrate-lyase_domain"/>
</dbReference>
<evidence type="ECO:0000313" key="8">
    <source>
        <dbReference type="Proteomes" id="UP000292627"/>
    </source>
</evidence>
<evidence type="ECO:0000259" key="6">
    <source>
        <dbReference type="Pfam" id="PF03328"/>
    </source>
</evidence>
<dbReference type="OrthoDB" id="348111at2"/>
<feature type="binding site" evidence="4">
    <location>
        <position position="128"/>
    </location>
    <ligand>
        <name>substrate</name>
    </ligand>
</feature>